<feature type="transmembrane region" description="Helical" evidence="6">
    <location>
        <begin position="225"/>
        <end position="255"/>
    </location>
</feature>
<feature type="domain" description="Dendritic cell-specific transmembrane protein-like" evidence="7">
    <location>
        <begin position="525"/>
        <end position="714"/>
    </location>
</feature>
<evidence type="ECO:0000313" key="10">
    <source>
        <dbReference type="Proteomes" id="UP000752696"/>
    </source>
</evidence>
<dbReference type="PANTHER" id="PTHR21041:SF9">
    <property type="entry name" value="DENDRITIC CELL-SPECIFIC TRANSMEMBRANE PROTEIN-LIKE DOMAIN-CONTAINING PROTEIN"/>
    <property type="match status" value="1"/>
</dbReference>
<feature type="non-terminal residue" evidence="9">
    <location>
        <position position="1"/>
    </location>
</feature>
<evidence type="ECO:0000259" key="7">
    <source>
        <dbReference type="Pfam" id="PF07782"/>
    </source>
</evidence>
<dbReference type="PANTHER" id="PTHR21041">
    <property type="entry name" value="DENDRITIC CELL-SPECIFIC TRANSMEMBRANE PROTEIN"/>
    <property type="match status" value="1"/>
</dbReference>
<name>A0A6V7GYX9_9HYME</name>
<feature type="compositionally biased region" description="Polar residues" evidence="5">
    <location>
        <begin position="1512"/>
        <end position="1529"/>
    </location>
</feature>
<organism evidence="9 10">
    <name type="scientific">Heterotrigona itama</name>
    <dbReference type="NCBI Taxonomy" id="395501"/>
    <lineage>
        <taxon>Eukaryota</taxon>
        <taxon>Metazoa</taxon>
        <taxon>Ecdysozoa</taxon>
        <taxon>Arthropoda</taxon>
        <taxon>Hexapoda</taxon>
        <taxon>Insecta</taxon>
        <taxon>Pterygota</taxon>
        <taxon>Neoptera</taxon>
        <taxon>Endopterygota</taxon>
        <taxon>Hymenoptera</taxon>
        <taxon>Apocrita</taxon>
        <taxon>Aculeata</taxon>
        <taxon>Apoidea</taxon>
        <taxon>Anthophila</taxon>
        <taxon>Apidae</taxon>
        <taxon>Heterotrigona</taxon>
    </lineage>
</organism>
<keyword evidence="3 6" id="KW-1133">Transmembrane helix</keyword>
<evidence type="ECO:0000256" key="5">
    <source>
        <dbReference type="SAM" id="MobiDB-lite"/>
    </source>
</evidence>
<accession>A0A6V7GYX9</accession>
<keyword evidence="10" id="KW-1185">Reference proteome</keyword>
<protein>
    <submittedName>
        <fullName evidence="9">Uncharacterized protein</fullName>
    </submittedName>
</protein>
<dbReference type="OrthoDB" id="6598372at2759"/>
<feature type="region of interest" description="Disordered" evidence="5">
    <location>
        <begin position="1344"/>
        <end position="1394"/>
    </location>
</feature>
<dbReference type="Pfam" id="PF26037">
    <property type="entry name" value="zf-RING_DCST1_C"/>
    <property type="match status" value="1"/>
</dbReference>
<feature type="region of interest" description="Disordered" evidence="5">
    <location>
        <begin position="908"/>
        <end position="931"/>
    </location>
</feature>
<gene>
    <name evidence="9" type="ORF">MHI_LOCUS262773</name>
</gene>
<dbReference type="InterPro" id="IPR058842">
    <property type="entry name" value="DCST1_C"/>
</dbReference>
<evidence type="ECO:0000256" key="4">
    <source>
        <dbReference type="ARBA" id="ARBA00023136"/>
    </source>
</evidence>
<keyword evidence="2 6" id="KW-0812">Transmembrane</keyword>
<feature type="transmembrane region" description="Helical" evidence="6">
    <location>
        <begin position="111"/>
        <end position="133"/>
    </location>
</feature>
<feature type="transmembrane region" description="Helical" evidence="6">
    <location>
        <begin position="490"/>
        <end position="513"/>
    </location>
</feature>
<feature type="region of interest" description="Disordered" evidence="5">
    <location>
        <begin position="1048"/>
        <end position="1073"/>
    </location>
</feature>
<feature type="compositionally biased region" description="Basic and acidic residues" evidence="5">
    <location>
        <begin position="1364"/>
        <end position="1374"/>
    </location>
</feature>
<dbReference type="InterPro" id="IPR051856">
    <property type="entry name" value="CSR-E3_Ligase_Protein"/>
</dbReference>
<evidence type="ECO:0000259" key="8">
    <source>
        <dbReference type="Pfam" id="PF26037"/>
    </source>
</evidence>
<evidence type="ECO:0000313" key="9">
    <source>
        <dbReference type="EMBL" id="CAD1472139.1"/>
    </source>
</evidence>
<evidence type="ECO:0000256" key="3">
    <source>
        <dbReference type="ARBA" id="ARBA00022989"/>
    </source>
</evidence>
<feature type="domain" description="E3 ubiquitin-protein ligase DCST1-like C-terminal" evidence="8">
    <location>
        <begin position="769"/>
        <end position="814"/>
    </location>
</feature>
<evidence type="ECO:0000256" key="1">
    <source>
        <dbReference type="ARBA" id="ARBA00004141"/>
    </source>
</evidence>
<feature type="non-terminal residue" evidence="9">
    <location>
        <position position="1529"/>
    </location>
</feature>
<evidence type="ECO:0000256" key="6">
    <source>
        <dbReference type="SAM" id="Phobius"/>
    </source>
</evidence>
<dbReference type="EMBL" id="CAJDYZ010005027">
    <property type="protein sequence ID" value="CAD1472139.1"/>
    <property type="molecule type" value="Genomic_DNA"/>
</dbReference>
<feature type="compositionally biased region" description="Acidic residues" evidence="5">
    <location>
        <begin position="908"/>
        <end position="928"/>
    </location>
</feature>
<proteinExistence type="predicted"/>
<comment type="subcellular location">
    <subcellularLocation>
        <location evidence="1">Membrane</location>
        <topology evidence="1">Multi-pass membrane protein</topology>
    </subcellularLocation>
</comment>
<sequence length="1529" mass="177698">SRATKSRKMLGVLYTSSVITISNCWNENRKQLWNQLDKSGHYQTSNLFWISLDKSKPFNAPCFEDHFAYHFHVTSYHIASFARENQKIWTVLPADLSIPSDSDTRDQYLKLFYFILCVYTDSHVTMAFFQLILKANKLEKLRQSYEDEKLTSIEISKGIVKPRKVREIFAIPKEFWPCRKIVAIRTDGTLENYVAKSFAGFVGGIILTYIFFIFFVFQLNFKLSSATFLCAIIGAILTLGLAFSFQVRCIVLLLLPQFFSKRGRQALMAYAFILALTGPVKNTLHNTGVLSESLACAQEQLKEAVKTVVDLAKQPFYALRDAISKVIKTIKAVVKRIKRTLIAIKRVVLSILRVITSVFQWLGSVINICNKKLGTPFDRCQAVFEGAVADCKAKLGPILGLVCNITYVVSTLCYIVKPLDFICMLVSYIADTVVGVVKRKVKKFTMHMKAMFYVKVKFSHSFQFETNQSRTVGDVSSSIAAEIRSRTDKLFGFFDFMSFVTSFFIFFIILRVLRYRYKWLTSERFDNRYITNDLRTIDLIRARQDKETVLPLNIRERNRYVPLASVRLIKSERTKLAKSIVFLILATIKLITYIAADYCLYWVLNTIQLYGRFQSKVERPSVVTIHVSGKGYLADLYKSIVKAFTPRGNEAEIDTMLCLPTPITPDLDKYIQIFTLILLCWLIAFFEPYGLRMRQIVMCQYYPDRAKQRAAWLYNHIIRSRASFLKFARRQLRRKFGLTDGEDIEKVTLKEKLWTMFPLLNTFFPLKQKACLLCGAVERAELLHVKCPTPGCVGLYCTQCFVDLQNLCTICRSPMDYGDLSDMSEEKDSSEDQLEIPRRAILEAERLKLEERKRILEEEDKMVEKKDITVDEEDETVEEEYDEEYEEYEEDEDVARERYEDVLEEEFVDEEITEEEDEEDEEMLSEEEEVKKTLIPDRVRKREKEEIAEEMKREKVEDDVTVQTDDKCLEDLDLSTEYSYTYQDESPEEVEIEKARERFKDVEAQKIRDDVTIQIFNQPFVKEPICTSESPTSGFVVRARRKVRAKLKKRPTARVKDTDSSSSIADTEFWQSEEVDEEEVIHIEVDDGSEELLPKDREDKRKLGRINRIVSAVARIPWLGKGEDDKKTCKGLRKKRPSLMDTIVGMLHRKQSKPAQLYRKIRKTKDSSFSSSSSTNDETESLLRVQDTDRTYFTRNKRTSTEDNSDEILTRRRASYEKKFKTKRLPRHLESAVRDTAYFEVDETTDSRIRKCVRQVEDINESSDIKAPSGVKYRDTWSTTENDELVLLYLYLKEIVLLCASDHSEMAKRRFEMPMVKRYLPMYQSPELIEELKRHDRMRLVQEREAERHRSRSRYQPSDSISTDIKKKDRRIDRSPTLGPSFKPSKQDERLPYQESRAYKNVLREFRRRAAREESSGERRSSVPLICLSQKADKSKKVKQLYPLRSQARRKSTAIKKLARKIVAPLKPSKCKKHRCKTPGEMETTCYDCLCDPEVLSEASSTCNCVGKTRKSSTLTSADETGDNNEPIQ</sequence>
<dbReference type="Pfam" id="PF26039">
    <property type="entry name" value="Dcst2"/>
    <property type="match status" value="1"/>
</dbReference>
<feature type="region of interest" description="Disordered" evidence="5">
    <location>
        <begin position="873"/>
        <end position="894"/>
    </location>
</feature>
<reference evidence="9" key="1">
    <citation type="submission" date="2020-07" db="EMBL/GenBank/DDBJ databases">
        <authorList>
            <person name="Nazaruddin N."/>
        </authorList>
    </citation>
    <scope>NUCLEOTIDE SEQUENCE</scope>
</reference>
<dbReference type="InterPro" id="IPR012858">
    <property type="entry name" value="DC_STAMP-like"/>
</dbReference>
<feature type="transmembrane region" description="Helical" evidence="6">
    <location>
        <begin position="198"/>
        <end position="219"/>
    </location>
</feature>
<feature type="region of interest" description="Disordered" evidence="5">
    <location>
        <begin position="1507"/>
        <end position="1529"/>
    </location>
</feature>
<feature type="region of interest" description="Disordered" evidence="5">
    <location>
        <begin position="1162"/>
        <end position="1183"/>
    </location>
</feature>
<comment type="caution">
    <text evidence="9">The sequence shown here is derived from an EMBL/GenBank/DDBJ whole genome shotgun (WGS) entry which is preliminary data.</text>
</comment>
<evidence type="ECO:0000256" key="2">
    <source>
        <dbReference type="ARBA" id="ARBA00022692"/>
    </source>
</evidence>
<dbReference type="GO" id="GO:0016020">
    <property type="term" value="C:membrane"/>
    <property type="evidence" value="ECO:0007669"/>
    <property type="project" value="UniProtKB-SubCell"/>
</dbReference>
<keyword evidence="4 6" id="KW-0472">Membrane</keyword>
<dbReference type="Proteomes" id="UP000752696">
    <property type="component" value="Unassembled WGS sequence"/>
</dbReference>
<dbReference type="Pfam" id="PF07782">
    <property type="entry name" value="DC_STAMP"/>
    <property type="match status" value="1"/>
</dbReference>
<feature type="transmembrane region" description="Helical" evidence="6">
    <location>
        <begin position="580"/>
        <end position="604"/>
    </location>
</feature>